<feature type="domain" description="TonB-dependent receptor-like beta-barrel" evidence="14">
    <location>
        <begin position="245"/>
        <end position="724"/>
    </location>
</feature>
<dbReference type="Proteomes" id="UP000571950">
    <property type="component" value="Unassembled WGS sequence"/>
</dbReference>
<keyword evidence="7" id="KW-0406">Ion transport</keyword>
<keyword evidence="9 11" id="KW-0472">Membrane</keyword>
<dbReference type="Gene3D" id="2.40.170.20">
    <property type="entry name" value="TonB-dependent receptor, beta-barrel domain"/>
    <property type="match status" value="1"/>
</dbReference>
<evidence type="ECO:0000256" key="1">
    <source>
        <dbReference type="ARBA" id="ARBA00004571"/>
    </source>
</evidence>
<evidence type="ECO:0000256" key="2">
    <source>
        <dbReference type="ARBA" id="ARBA00022448"/>
    </source>
</evidence>
<keyword evidence="5 11" id="KW-0812">Transmembrane</keyword>
<dbReference type="GO" id="GO:0006826">
    <property type="term" value="P:iron ion transport"/>
    <property type="evidence" value="ECO:0007669"/>
    <property type="project" value="UniProtKB-KW"/>
</dbReference>
<feature type="chain" id="PRO_5030594009" evidence="13">
    <location>
        <begin position="27"/>
        <end position="758"/>
    </location>
</feature>
<evidence type="ECO:0000256" key="13">
    <source>
        <dbReference type="SAM" id="SignalP"/>
    </source>
</evidence>
<feature type="signal peptide" evidence="13">
    <location>
        <begin position="1"/>
        <end position="26"/>
    </location>
</feature>
<gene>
    <name evidence="16" type="ORF">GGR43_001424</name>
</gene>
<evidence type="ECO:0000256" key="8">
    <source>
        <dbReference type="ARBA" id="ARBA00023077"/>
    </source>
</evidence>
<keyword evidence="8 12" id="KW-0798">TonB box</keyword>
<keyword evidence="3 11" id="KW-1134">Transmembrane beta strand</keyword>
<dbReference type="InterPro" id="IPR012910">
    <property type="entry name" value="Plug_dom"/>
</dbReference>
<keyword evidence="10 11" id="KW-0998">Cell outer membrane</keyword>
<dbReference type="InterPro" id="IPR039426">
    <property type="entry name" value="TonB-dep_rcpt-like"/>
</dbReference>
<dbReference type="Pfam" id="PF00593">
    <property type="entry name" value="TonB_dep_Rec_b-barrel"/>
    <property type="match status" value="1"/>
</dbReference>
<evidence type="ECO:0000256" key="11">
    <source>
        <dbReference type="PROSITE-ProRule" id="PRU01360"/>
    </source>
</evidence>
<dbReference type="EMBL" id="JACIDT010000004">
    <property type="protein sequence ID" value="MBB3925709.1"/>
    <property type="molecule type" value="Genomic_DNA"/>
</dbReference>
<evidence type="ECO:0000313" key="17">
    <source>
        <dbReference type="Proteomes" id="UP000571950"/>
    </source>
</evidence>
<dbReference type="PROSITE" id="PS52016">
    <property type="entry name" value="TONB_DEPENDENT_REC_3"/>
    <property type="match status" value="1"/>
</dbReference>
<evidence type="ECO:0000259" key="15">
    <source>
        <dbReference type="Pfam" id="PF07715"/>
    </source>
</evidence>
<feature type="domain" description="TonB-dependent receptor plug" evidence="15">
    <location>
        <begin position="60"/>
        <end position="164"/>
    </location>
</feature>
<evidence type="ECO:0000313" key="16">
    <source>
        <dbReference type="EMBL" id="MBB3925709.1"/>
    </source>
</evidence>
<dbReference type="Pfam" id="PF07715">
    <property type="entry name" value="Plug"/>
    <property type="match status" value="1"/>
</dbReference>
<accession>A0A7W6FQ60</accession>
<evidence type="ECO:0000256" key="4">
    <source>
        <dbReference type="ARBA" id="ARBA00022496"/>
    </source>
</evidence>
<dbReference type="GO" id="GO:0009279">
    <property type="term" value="C:cell outer membrane"/>
    <property type="evidence" value="ECO:0007669"/>
    <property type="project" value="UniProtKB-SubCell"/>
</dbReference>
<evidence type="ECO:0000259" key="14">
    <source>
        <dbReference type="Pfam" id="PF00593"/>
    </source>
</evidence>
<comment type="subcellular location">
    <subcellularLocation>
        <location evidence="1 11">Cell outer membrane</location>
        <topology evidence="1 11">Multi-pass membrane protein</topology>
    </subcellularLocation>
</comment>
<dbReference type="PANTHER" id="PTHR32552:SF81">
    <property type="entry name" value="TONB-DEPENDENT OUTER MEMBRANE RECEPTOR"/>
    <property type="match status" value="1"/>
</dbReference>
<dbReference type="SUPFAM" id="SSF56935">
    <property type="entry name" value="Porins"/>
    <property type="match status" value="1"/>
</dbReference>
<evidence type="ECO:0000256" key="9">
    <source>
        <dbReference type="ARBA" id="ARBA00023136"/>
    </source>
</evidence>
<name>A0A7W6FQ60_9SPHN</name>
<comment type="similarity">
    <text evidence="11 12">Belongs to the TonB-dependent receptor family.</text>
</comment>
<dbReference type="AlphaFoldDB" id="A0A7W6FQ60"/>
<comment type="caution">
    <text evidence="16">The sequence shown here is derived from an EMBL/GenBank/DDBJ whole genome shotgun (WGS) entry which is preliminary data.</text>
</comment>
<keyword evidence="17" id="KW-1185">Reference proteome</keyword>
<sequence>MFTKNALRASAAAIAALAFIPAPAWADQQNEGAASAADDAGSSGIGEIIVTANKRSQNMQQVPIAIAAFTSETLTTQGVKSVVDLPQLTPGLGFTRTLVGTNAFLRGVGTTSAGYSTESPIATYVDGLYLPNSAASSFSFNNIERIEVLKGPQSTLYGRNTTGGLIHVITKEPGDVAAIDMSASYGNYDTVQANFYGSTPITDTLAVNFAALYIDQGDGWGKNLFTSSDVYKFRDHGFQGKIRWHPTPDTKITLRGFYDKVHTDQGNAVAMYPGSVGTDGSVYQGEYRINTRFDPHAMQRQYSVSLKAEQGLGFATLTSTTGYINNKSFAEQTQGSILGQPILNQGAIFLGGLQTAKTFSQELQLASDNPASPFQWIIGGFYYHDKTMILTDVYGTCVGAVCDPNPRLAPLRTTGFQKTKSYSVYGEGTYDLTDTTRLTLGLRYTSDRKELDGTLVPLPGRPNSIPALPPSVAPSPHGVIDTEVTFDKLTWRVVLAQDLSDDVHAYASYNRGFKSGGYNPISFTNPPSRPEVLDAYEVGVKSELFDRMLRLNVSGFYYDYKDIQLRTTAPPAPAGGSILLNAASAHIKGVDVDFEFAPVRGLMINGGLEYLDAKYHEFPNGTCTVARPVVGGIGGTITLPPAQCTLDGYRLPQATKFSYSIGVTYSVDTGIGTFDFNANDGYKSTFVWEPDNRLKQKGYHLINASVTWTPEDSPFSLQLYGRNLGGVYYFTSAANAGGNDGHLPGAPRTYGVKARYQF</sequence>
<keyword evidence="6" id="KW-0408">Iron</keyword>
<proteinExistence type="inferred from homology"/>
<keyword evidence="2 11" id="KW-0813">Transport</keyword>
<evidence type="ECO:0000256" key="5">
    <source>
        <dbReference type="ARBA" id="ARBA00022692"/>
    </source>
</evidence>
<dbReference type="InterPro" id="IPR036942">
    <property type="entry name" value="Beta-barrel_TonB_sf"/>
</dbReference>
<dbReference type="InterPro" id="IPR000531">
    <property type="entry name" value="Beta-barrel_TonB"/>
</dbReference>
<evidence type="ECO:0000256" key="3">
    <source>
        <dbReference type="ARBA" id="ARBA00022452"/>
    </source>
</evidence>
<evidence type="ECO:0000256" key="7">
    <source>
        <dbReference type="ARBA" id="ARBA00023065"/>
    </source>
</evidence>
<dbReference type="CDD" id="cd01347">
    <property type="entry name" value="ligand_gated_channel"/>
    <property type="match status" value="1"/>
</dbReference>
<keyword evidence="13" id="KW-0732">Signal</keyword>
<keyword evidence="16" id="KW-0675">Receptor</keyword>
<keyword evidence="4" id="KW-0410">Iron transport</keyword>
<dbReference type="RefSeq" id="WP_188071269.1">
    <property type="nucleotide sequence ID" value="NZ_BSPS01000025.1"/>
</dbReference>
<organism evidence="16 17">
    <name type="scientific">Sphingobium jiangsuense</name>
    <dbReference type="NCBI Taxonomy" id="870476"/>
    <lineage>
        <taxon>Bacteria</taxon>
        <taxon>Pseudomonadati</taxon>
        <taxon>Pseudomonadota</taxon>
        <taxon>Alphaproteobacteria</taxon>
        <taxon>Sphingomonadales</taxon>
        <taxon>Sphingomonadaceae</taxon>
        <taxon>Sphingobium</taxon>
    </lineage>
</organism>
<reference evidence="16 17" key="1">
    <citation type="submission" date="2020-08" db="EMBL/GenBank/DDBJ databases">
        <title>Genomic Encyclopedia of Type Strains, Phase IV (KMG-IV): sequencing the most valuable type-strain genomes for metagenomic binning, comparative biology and taxonomic classification.</title>
        <authorList>
            <person name="Goeker M."/>
        </authorList>
    </citation>
    <scope>NUCLEOTIDE SEQUENCE [LARGE SCALE GENOMIC DNA]</scope>
    <source>
        <strain evidence="16 17">DSM 26189</strain>
    </source>
</reference>
<protein>
    <submittedName>
        <fullName evidence="16">Iron complex outermembrane receptor protein</fullName>
    </submittedName>
</protein>
<evidence type="ECO:0000256" key="10">
    <source>
        <dbReference type="ARBA" id="ARBA00023237"/>
    </source>
</evidence>
<dbReference type="PANTHER" id="PTHR32552">
    <property type="entry name" value="FERRICHROME IRON RECEPTOR-RELATED"/>
    <property type="match status" value="1"/>
</dbReference>
<evidence type="ECO:0000256" key="12">
    <source>
        <dbReference type="RuleBase" id="RU003357"/>
    </source>
</evidence>
<evidence type="ECO:0000256" key="6">
    <source>
        <dbReference type="ARBA" id="ARBA00023004"/>
    </source>
</evidence>